<reference evidence="6 7" key="1">
    <citation type="journal article" date="2019" name="Int. J. Syst. Evol. Microbiol.">
        <title>The Global Catalogue of Microorganisms (GCM) 10K type strain sequencing project: providing services to taxonomists for standard genome sequencing and annotation.</title>
        <authorList>
            <consortium name="The Broad Institute Genomics Platform"/>
            <consortium name="The Broad Institute Genome Sequencing Center for Infectious Disease"/>
            <person name="Wu L."/>
            <person name="Ma J."/>
        </authorList>
    </citation>
    <scope>NUCLEOTIDE SEQUENCE [LARGE SCALE GENOMIC DNA]</scope>
    <source>
        <strain evidence="6 7">JCM 15481</strain>
    </source>
</reference>
<evidence type="ECO:0000256" key="3">
    <source>
        <dbReference type="ARBA" id="ARBA00023163"/>
    </source>
</evidence>
<evidence type="ECO:0000256" key="2">
    <source>
        <dbReference type="ARBA" id="ARBA00023125"/>
    </source>
</evidence>
<keyword evidence="2" id="KW-0238">DNA-binding</keyword>
<evidence type="ECO:0000259" key="5">
    <source>
        <dbReference type="PROSITE" id="PS50043"/>
    </source>
</evidence>
<dbReference type="PANTHER" id="PTHR44688">
    <property type="entry name" value="DNA-BINDING TRANSCRIPTIONAL ACTIVATOR DEVR_DOSR"/>
    <property type="match status" value="1"/>
</dbReference>
<evidence type="ECO:0000313" key="7">
    <source>
        <dbReference type="Proteomes" id="UP001500443"/>
    </source>
</evidence>
<dbReference type="InterPro" id="IPR000792">
    <property type="entry name" value="Tscrpt_reg_LuxR_C"/>
</dbReference>
<sequence length="398" mass="42558">MPTPVARTPPARGAVRGELLARADRAPDALALFADVSAQLRRLLPYDSAVWRATDPATGLMTAPVRTENTDKRGCWDYWECELFDERVNRFADLARARVPVAALHASTGGEPERAAIYRRFLRPRGLHDELRAVLRVGGRPQGHLSLFRQRGRAPFSAAEERVVAGLTTPLARRLRSYAEPAPAGAEPAGREAAAGRREAAGREEPGLLLFDADARLVSANDAARRHLAALPPGPTRASALGLAVPAWLHGVVLQARAATAGAPPAPPTPPAPAPRIRLRTAAGRWLTCHASRLHGADGAARSTAVVIEPAAAAEIAPLLADAYELTARELEITRLLARGLATEGIAAELFLSPHTVRDHIKAVFDKTGVSTRGALVGKLFLEQYEPAAAAETVRTRR</sequence>
<dbReference type="SUPFAM" id="SSF46894">
    <property type="entry name" value="C-terminal effector domain of the bipartite response regulators"/>
    <property type="match status" value="1"/>
</dbReference>
<evidence type="ECO:0000313" key="6">
    <source>
        <dbReference type="EMBL" id="GAA1499579.1"/>
    </source>
</evidence>
<proteinExistence type="predicted"/>
<organism evidence="6 7">
    <name type="scientific">Streptomyces synnematoformans</name>
    <dbReference type="NCBI Taxonomy" id="415721"/>
    <lineage>
        <taxon>Bacteria</taxon>
        <taxon>Bacillati</taxon>
        <taxon>Actinomycetota</taxon>
        <taxon>Actinomycetes</taxon>
        <taxon>Kitasatosporales</taxon>
        <taxon>Streptomycetaceae</taxon>
        <taxon>Streptomyces</taxon>
    </lineage>
</organism>
<dbReference type="PANTHER" id="PTHR44688:SF16">
    <property type="entry name" value="DNA-BINDING TRANSCRIPTIONAL ACTIVATOR DEVR_DOSR"/>
    <property type="match status" value="1"/>
</dbReference>
<dbReference type="PROSITE" id="PS00622">
    <property type="entry name" value="HTH_LUXR_1"/>
    <property type="match status" value="1"/>
</dbReference>
<feature type="domain" description="HTH luxR-type" evidence="5">
    <location>
        <begin position="319"/>
        <end position="384"/>
    </location>
</feature>
<keyword evidence="7" id="KW-1185">Reference proteome</keyword>
<feature type="compositionally biased region" description="Low complexity" evidence="4">
    <location>
        <begin position="180"/>
        <end position="193"/>
    </location>
</feature>
<dbReference type="Gene3D" id="1.10.10.10">
    <property type="entry name" value="Winged helix-like DNA-binding domain superfamily/Winged helix DNA-binding domain"/>
    <property type="match status" value="1"/>
</dbReference>
<dbReference type="InterPro" id="IPR016032">
    <property type="entry name" value="Sig_transdc_resp-reg_C-effctor"/>
</dbReference>
<name>A0ABN1ZII3_9ACTN</name>
<comment type="caution">
    <text evidence="6">The sequence shown here is derived from an EMBL/GenBank/DDBJ whole genome shotgun (WGS) entry which is preliminary data.</text>
</comment>
<dbReference type="Proteomes" id="UP001500443">
    <property type="component" value="Unassembled WGS sequence"/>
</dbReference>
<feature type="region of interest" description="Disordered" evidence="4">
    <location>
        <begin position="180"/>
        <end position="201"/>
    </location>
</feature>
<dbReference type="InterPro" id="IPR036388">
    <property type="entry name" value="WH-like_DNA-bd_sf"/>
</dbReference>
<gene>
    <name evidence="6" type="ORF">GCM10009802_53440</name>
</gene>
<dbReference type="CDD" id="cd06170">
    <property type="entry name" value="LuxR_C_like"/>
    <property type="match status" value="1"/>
</dbReference>
<dbReference type="SMART" id="SM00421">
    <property type="entry name" value="HTH_LUXR"/>
    <property type="match status" value="1"/>
</dbReference>
<accession>A0ABN1ZII3</accession>
<dbReference type="PRINTS" id="PR00038">
    <property type="entry name" value="HTHLUXR"/>
</dbReference>
<protein>
    <recommendedName>
        <fullName evidence="5">HTH luxR-type domain-containing protein</fullName>
    </recommendedName>
</protein>
<evidence type="ECO:0000256" key="1">
    <source>
        <dbReference type="ARBA" id="ARBA00023015"/>
    </source>
</evidence>
<keyword evidence="1" id="KW-0805">Transcription regulation</keyword>
<evidence type="ECO:0000256" key="4">
    <source>
        <dbReference type="SAM" id="MobiDB-lite"/>
    </source>
</evidence>
<dbReference type="EMBL" id="BAAAPF010000250">
    <property type="protein sequence ID" value="GAA1499579.1"/>
    <property type="molecule type" value="Genomic_DNA"/>
</dbReference>
<dbReference type="PROSITE" id="PS50043">
    <property type="entry name" value="HTH_LUXR_2"/>
    <property type="match status" value="1"/>
</dbReference>
<keyword evidence="3" id="KW-0804">Transcription</keyword>
<dbReference type="RefSeq" id="WP_344293031.1">
    <property type="nucleotide sequence ID" value="NZ_BAAAPF010000250.1"/>
</dbReference>
<dbReference type="Pfam" id="PF00196">
    <property type="entry name" value="GerE"/>
    <property type="match status" value="1"/>
</dbReference>